<organism evidence="2 3">
    <name type="scientific">Schizopora paradoxa</name>
    <dbReference type="NCBI Taxonomy" id="27342"/>
    <lineage>
        <taxon>Eukaryota</taxon>
        <taxon>Fungi</taxon>
        <taxon>Dikarya</taxon>
        <taxon>Basidiomycota</taxon>
        <taxon>Agaricomycotina</taxon>
        <taxon>Agaricomycetes</taxon>
        <taxon>Hymenochaetales</taxon>
        <taxon>Schizoporaceae</taxon>
        <taxon>Schizopora</taxon>
    </lineage>
</organism>
<evidence type="ECO:0000313" key="3">
    <source>
        <dbReference type="Proteomes" id="UP000053477"/>
    </source>
</evidence>
<keyword evidence="3" id="KW-1185">Reference proteome</keyword>
<gene>
    <name evidence="2" type="ORF">SCHPADRAFT_940491</name>
</gene>
<feature type="compositionally biased region" description="Acidic residues" evidence="1">
    <location>
        <begin position="65"/>
        <end position="84"/>
    </location>
</feature>
<dbReference type="EMBL" id="KQ085961">
    <property type="protein sequence ID" value="KLO13363.1"/>
    <property type="molecule type" value="Genomic_DNA"/>
</dbReference>
<feature type="region of interest" description="Disordered" evidence="1">
    <location>
        <begin position="1"/>
        <end position="121"/>
    </location>
</feature>
<feature type="compositionally biased region" description="Pro residues" evidence="1">
    <location>
        <begin position="111"/>
        <end position="121"/>
    </location>
</feature>
<feature type="compositionally biased region" description="Low complexity" evidence="1">
    <location>
        <begin position="1"/>
        <end position="11"/>
    </location>
</feature>
<dbReference type="AlphaFoldDB" id="A0A0H2RV64"/>
<evidence type="ECO:0000256" key="1">
    <source>
        <dbReference type="SAM" id="MobiDB-lite"/>
    </source>
</evidence>
<proteinExistence type="predicted"/>
<name>A0A0H2RV64_9AGAM</name>
<dbReference type="InParanoid" id="A0A0H2RV64"/>
<sequence>MSEDLTAAPDLTLDDHNEVMIDDNVSGDKNVTGEFSPGTHASLKDIPQVELGESEAKASTTEGANIDDEDEDEDEDEDDDSEEYSTEHDAEKVTESQFKPKGPPDRRTAGPRPPPPQPKKK</sequence>
<reference evidence="2 3" key="1">
    <citation type="submission" date="2015-04" db="EMBL/GenBank/DDBJ databases">
        <title>Complete genome sequence of Schizopora paradoxa KUC8140, a cosmopolitan wood degrader in East Asia.</title>
        <authorList>
            <consortium name="DOE Joint Genome Institute"/>
            <person name="Min B."/>
            <person name="Park H."/>
            <person name="Jang Y."/>
            <person name="Kim J.-J."/>
            <person name="Kim K.H."/>
            <person name="Pangilinan J."/>
            <person name="Lipzen A."/>
            <person name="Riley R."/>
            <person name="Grigoriev I.V."/>
            <person name="Spatafora J.W."/>
            <person name="Choi I.-G."/>
        </authorList>
    </citation>
    <scope>NUCLEOTIDE SEQUENCE [LARGE SCALE GENOMIC DNA]</scope>
    <source>
        <strain evidence="2 3">KUC8140</strain>
    </source>
</reference>
<protein>
    <submittedName>
        <fullName evidence="2">Uncharacterized protein</fullName>
    </submittedName>
</protein>
<dbReference type="Proteomes" id="UP000053477">
    <property type="component" value="Unassembled WGS sequence"/>
</dbReference>
<evidence type="ECO:0000313" key="2">
    <source>
        <dbReference type="EMBL" id="KLO13363.1"/>
    </source>
</evidence>
<feature type="compositionally biased region" description="Basic and acidic residues" evidence="1">
    <location>
        <begin position="85"/>
        <end position="94"/>
    </location>
</feature>
<accession>A0A0H2RV64</accession>